<organism evidence="1 2">
    <name type="scientific">Branchiostoma belcheri</name>
    <name type="common">Amphioxus</name>
    <dbReference type="NCBI Taxonomy" id="7741"/>
    <lineage>
        <taxon>Eukaryota</taxon>
        <taxon>Metazoa</taxon>
        <taxon>Chordata</taxon>
        <taxon>Cephalochordata</taxon>
        <taxon>Leptocardii</taxon>
        <taxon>Amphioxiformes</taxon>
        <taxon>Branchiostomatidae</taxon>
        <taxon>Branchiostoma</taxon>
    </lineage>
</organism>
<sequence length="277" mass="31606">MLSAKGKVTECRQTIGKLLKAKTDPDFQVSLRHGASQNAINAGNLEEASRLLREIESILPETSHETEHRLRWYHQKSFLKLRARKYDMGLLWVQEAIPLIETVAPGCITGWLLVNHAWFLTEIAAGQDDEEDRRFLIKKAETDYQHAIEHAEREDPKQMLHFQSRLPQFAKIGLALMYLGCRESCDNSRLGIISKDVSLEDIRKAKNVIASLDKEGMLCNISKFLLKVVKSCLLYRQGSYQQAYDLALEARDFATKHSFGGFANFANSIVNYLQDYV</sequence>
<proteinExistence type="predicted"/>
<dbReference type="Proteomes" id="UP000515135">
    <property type="component" value="Unplaced"/>
</dbReference>
<accession>A0A6P4ZGE0</accession>
<reference evidence="2" key="1">
    <citation type="submission" date="2025-08" db="UniProtKB">
        <authorList>
            <consortium name="RefSeq"/>
        </authorList>
    </citation>
    <scope>IDENTIFICATION</scope>
    <source>
        <tissue evidence="2">Gonad</tissue>
    </source>
</reference>
<dbReference type="AlphaFoldDB" id="A0A6P4ZGE0"/>
<protein>
    <submittedName>
        <fullName evidence="2">Uncharacterized protein LOC109474296</fullName>
    </submittedName>
</protein>
<evidence type="ECO:0000313" key="1">
    <source>
        <dbReference type="Proteomes" id="UP000515135"/>
    </source>
</evidence>
<dbReference type="KEGG" id="bbel:109474296"/>
<gene>
    <name evidence="2" type="primary">LOC109474296</name>
</gene>
<dbReference type="OrthoDB" id="9977351at2759"/>
<dbReference type="RefSeq" id="XP_019630142.1">
    <property type="nucleotide sequence ID" value="XM_019774583.1"/>
</dbReference>
<keyword evidence="1" id="KW-1185">Reference proteome</keyword>
<dbReference type="GeneID" id="109474296"/>
<evidence type="ECO:0000313" key="2">
    <source>
        <dbReference type="RefSeq" id="XP_019630142.1"/>
    </source>
</evidence>
<name>A0A6P4ZGE0_BRABE</name>